<dbReference type="InterPro" id="IPR011545">
    <property type="entry name" value="DEAD/DEAH_box_helicase_dom"/>
</dbReference>
<evidence type="ECO:0000259" key="4">
    <source>
        <dbReference type="PROSITE" id="PS50011"/>
    </source>
</evidence>
<dbReference type="Gene3D" id="3.30.200.20">
    <property type="entry name" value="Phosphorylase Kinase, domain 1"/>
    <property type="match status" value="1"/>
</dbReference>
<dbReference type="GO" id="GO:0003677">
    <property type="term" value="F:DNA binding"/>
    <property type="evidence" value="ECO:0007669"/>
    <property type="project" value="TreeGrafter"/>
</dbReference>
<organism evidence="7 8">
    <name type="scientific">Actinospica acidithermotolerans</name>
    <dbReference type="NCBI Taxonomy" id="2828514"/>
    <lineage>
        <taxon>Bacteria</taxon>
        <taxon>Bacillati</taxon>
        <taxon>Actinomycetota</taxon>
        <taxon>Actinomycetes</taxon>
        <taxon>Catenulisporales</taxon>
        <taxon>Actinospicaceae</taxon>
        <taxon>Actinospica</taxon>
    </lineage>
</organism>
<dbReference type="EMBL" id="JAGSOH010000020">
    <property type="protein sequence ID" value="MBR7826621.1"/>
    <property type="molecule type" value="Genomic_DNA"/>
</dbReference>
<evidence type="ECO:0000256" key="1">
    <source>
        <dbReference type="ARBA" id="ARBA00022741"/>
    </source>
</evidence>
<feature type="region of interest" description="Disordered" evidence="3">
    <location>
        <begin position="1841"/>
        <end position="1861"/>
    </location>
</feature>
<dbReference type="Pfam" id="PF00270">
    <property type="entry name" value="DEAD"/>
    <property type="match status" value="1"/>
</dbReference>
<dbReference type="Gene3D" id="3.40.50.300">
    <property type="entry name" value="P-loop containing nucleotide triphosphate hydrolases"/>
    <property type="match status" value="2"/>
</dbReference>
<keyword evidence="7" id="KW-0418">Kinase</keyword>
<dbReference type="SMART" id="SM00490">
    <property type="entry name" value="HELICc"/>
    <property type="match status" value="1"/>
</dbReference>
<dbReference type="PROSITE" id="PS51194">
    <property type="entry name" value="HELICASE_CTER"/>
    <property type="match status" value="1"/>
</dbReference>
<evidence type="ECO:0000256" key="2">
    <source>
        <dbReference type="ARBA" id="ARBA00022840"/>
    </source>
</evidence>
<dbReference type="Pfam" id="PF00069">
    <property type="entry name" value="Pkinase"/>
    <property type="match status" value="1"/>
</dbReference>
<sequence>MCLLSKQLEEYPLAATSCTVAERKASFAQPSGTGVRGLGREWEARHLGCWSMSKGVPVDRESIAGRFRLEGVVGRGNVGEVYRAEDLHAPEGSADRLVAVKTLLRRRSGASFDSQADAKAVERFAREVRIMRVLGHPNLPRIVDGGVDERLGGLPYLAMELLDGRTLADLIAEEPQLPIAWAAAVGAQIAAGLTAAHAEGVVHRDLKPANVMLTRGGIVKVLDFGMGRLADDPEGTRLTSTGMTVGTARYMAPEQFEVSRVTPSADLYALGCVLYELLVGVPPFVSQSAFELGMKHRQDTPPPLRLIRGDIPLELARLVERLLAKKPEDRPVDAVAVRESLLEIAQEAPISSGVADWAELDPTAYLATLVTHAAASADPGSGGEFVLPSAPGMDVFEVHRKLIDDYRAFTEGGTTIRDERIRAFVQQDLDAKSQWPEPWLSLNPFFASAGTVAELAAQGVLHAECAKIFQFGKRPDKTVCDGRPLSLHRHQLEALEAAKTGASYVLTTGTGSGKSLGYIVPIVDRVLREREAEGPGARRRVRAIIVYPMNALANSQLGELRKYLRDGYGEGHEPVTFARYTGQEDDARRKEIRDNPPDILLTNYVMLELMLTRPADRQSLIRMAAGLEFLVLDELHTYRGRQGADVALLVRRVREGCQAENLQCVGTSATMSTEGNAAERKLAVAQVAGKLFGAAVDPERVIGETLVRATAAAPAAVPAARLRAARAPRSYDELVADPLACWIESFFGLTTDEEGRLVRQRPATVADAAAALSAESGVEASVCAAAIRATLEAGSQAEHPVTGRPLFAFRLHQFLSKGDTVYVTLEDPEVRHRTRTYQREQPGSGGKILVPLAFCRECGQEYLTVWRTVKGGDTVYEPRRDTMATGGRAGDGYLYIDADRPWPASAEQAVAERRLPESWLEIDDKGQEVVAKSYRDRLPVAVTVDAYGTEGRGELQAAFIPAPFLFCPHCNVSYEQTRGKDFAKLATLDQEGRSSATSLVSASIVRSLDAVPDQALDKAARKLLTFVDNRQDASLQAGHFNDFAQVTQLRSALYQAVLAAGSAGIAHEELATRVAEILDLKPIAYTGQADLSPALARNAAKTLRDVVAFRLYLDLERGWRVTMPNLEQTGLLTIGYADLHWLAGEDERWQGTHRALREADPALRAEVMTALLDEMRRNLAIDVQYFRDDFEVLQRASEERLIDPWVLTRSDRPKVGTAYPQPSRPGMDRAGLFLSARGKYGKYLRRADETFRALDRDDLQAVIEQLLQVLARAGLVTTVTNAPAQARGFHRPSGPAITGYQVAAAALIWRAGAGETGSHDPLTRTYASGDGPRVNTFFRDLYRSGAGALAGLYAREHTAQVDPATREQREQAFRRADLKLLYCSPTMELGVDISSLNAVMMRNVPPTPANYAQRSGRAGRSGQPALVTTYCATGNSHDQYYFRRSELMVAGSVAPPRLDLSNEDLVLSHLHGIWLAETDLQLGRAIPEVVDIGQTEGSGQIPTDLALHEHVTAKIADPGAQARTIEAAYRVLGALLPEFAKTIWWDESWIEQRVRLAPEMFKQAFRRWWGLYTAALYDQHAQNKRVLDHSLTERDRRLAVRRRDAAETQLRLLKNETPDAKSVLSDFNPYRYLASEGFLPGYSFPRLPLAAYIPDSARRFGDGDYLQRPRFLAIREFGPGALIYHEGARYQVTRIQLPPGSTGEVVTTEAMRCGQCGYHHDPAERADRCQMCGMPLSAPTVGLMHLDTVYTTRRERISSDEEERRRAGFRLVTSYRFHHHGARLGRQDAQVADTHGTLATISYGDSATVRITNLGRARAKPGEPDGFWLDPGDGRWMNERDAAEASGDSSEMPVVDAEGNEKRQKKRVIPYVEDRRNILVLTLASPLEEGAALSLMYALERGIEAAFELEDAELTSELLPPDEGPRERMLLTEAAEGGAGVLRRLQAEPDALARAARYALAICHFDEHGNDLADPATGTDRPCARGCYDCLLTYGNQLNHGQIDRHLIKDLLLRLADSHAASTAAGETRTEQLARLAAQSDTSLERDLITWLKERGLRLPDAAQLYIPEAASRPDFVYRLPGANVAVFVDGPVHDDATIAERDQDAEERLYDHSWDVVRFRYGGASNGEWQAIVERHARYFGTPTRPRLNSRTRTR</sequence>
<dbReference type="InterPro" id="IPR011335">
    <property type="entry name" value="Restrct_endonuc-II-like"/>
</dbReference>
<dbReference type="SUPFAM" id="SSF52540">
    <property type="entry name" value="P-loop containing nucleoside triphosphate hydrolases"/>
    <property type="match status" value="1"/>
</dbReference>
<gene>
    <name evidence="7" type="ORF">KDK95_09920</name>
</gene>
<accession>A0A941E7T4</accession>
<dbReference type="Pfam" id="PF00271">
    <property type="entry name" value="Helicase_C"/>
    <property type="match status" value="1"/>
</dbReference>
<dbReference type="PROSITE" id="PS51192">
    <property type="entry name" value="HELICASE_ATP_BIND_1"/>
    <property type="match status" value="1"/>
</dbReference>
<dbReference type="InterPro" id="IPR018973">
    <property type="entry name" value="MZB"/>
</dbReference>
<evidence type="ECO:0000259" key="5">
    <source>
        <dbReference type="PROSITE" id="PS51192"/>
    </source>
</evidence>
<evidence type="ECO:0000256" key="3">
    <source>
        <dbReference type="SAM" id="MobiDB-lite"/>
    </source>
</evidence>
<dbReference type="SUPFAM" id="SSF56112">
    <property type="entry name" value="Protein kinase-like (PK-like)"/>
    <property type="match status" value="1"/>
</dbReference>
<dbReference type="GO" id="GO:0004672">
    <property type="term" value="F:protein kinase activity"/>
    <property type="evidence" value="ECO:0007669"/>
    <property type="project" value="InterPro"/>
</dbReference>
<keyword evidence="7" id="KW-0808">Transferase</keyword>
<feature type="domain" description="Helicase ATP-binding" evidence="5">
    <location>
        <begin position="495"/>
        <end position="689"/>
    </location>
</feature>
<dbReference type="CDD" id="cd14014">
    <property type="entry name" value="STKc_PknB_like"/>
    <property type="match status" value="1"/>
</dbReference>
<dbReference type="PROSITE" id="PS00108">
    <property type="entry name" value="PROTEIN_KINASE_ST"/>
    <property type="match status" value="1"/>
</dbReference>
<dbReference type="InterPro" id="IPR008271">
    <property type="entry name" value="Ser/Thr_kinase_AS"/>
</dbReference>
<dbReference type="InterPro" id="IPR027417">
    <property type="entry name" value="P-loop_NTPase"/>
</dbReference>
<keyword evidence="8" id="KW-1185">Reference proteome</keyword>
<dbReference type="GO" id="GO:0005524">
    <property type="term" value="F:ATP binding"/>
    <property type="evidence" value="ECO:0007669"/>
    <property type="project" value="UniProtKB-KW"/>
</dbReference>
<feature type="domain" description="Protein kinase" evidence="4">
    <location>
        <begin position="67"/>
        <end position="342"/>
    </location>
</feature>
<keyword evidence="2" id="KW-0067">ATP-binding</keyword>
<dbReference type="InterPro" id="IPR052511">
    <property type="entry name" value="ATP-dep_Helicase"/>
</dbReference>
<evidence type="ECO:0000313" key="7">
    <source>
        <dbReference type="EMBL" id="MBR7826621.1"/>
    </source>
</evidence>
<evidence type="ECO:0000313" key="8">
    <source>
        <dbReference type="Proteomes" id="UP000676325"/>
    </source>
</evidence>
<dbReference type="SMART" id="SM00220">
    <property type="entry name" value="S_TKc"/>
    <property type="match status" value="1"/>
</dbReference>
<dbReference type="Proteomes" id="UP000676325">
    <property type="component" value="Unassembled WGS sequence"/>
</dbReference>
<keyword evidence="1" id="KW-0547">Nucleotide-binding</keyword>
<dbReference type="GO" id="GO:0016887">
    <property type="term" value="F:ATP hydrolysis activity"/>
    <property type="evidence" value="ECO:0007669"/>
    <property type="project" value="TreeGrafter"/>
</dbReference>
<dbReference type="PROSITE" id="PS50011">
    <property type="entry name" value="PROTEIN_KINASE_DOM"/>
    <property type="match status" value="1"/>
</dbReference>
<feature type="domain" description="Helicase C-terminal" evidence="6">
    <location>
        <begin position="1321"/>
        <end position="1466"/>
    </location>
</feature>
<dbReference type="PANTHER" id="PTHR47962:SF5">
    <property type="entry name" value="ATP-DEPENDENT HELICASE LHR-RELATED"/>
    <property type="match status" value="1"/>
</dbReference>
<dbReference type="Pfam" id="PF09369">
    <property type="entry name" value="MZB"/>
    <property type="match status" value="1"/>
</dbReference>
<evidence type="ECO:0000259" key="6">
    <source>
        <dbReference type="PROSITE" id="PS51194"/>
    </source>
</evidence>
<dbReference type="InterPro" id="IPR011009">
    <property type="entry name" value="Kinase-like_dom_sf"/>
</dbReference>
<dbReference type="SUPFAM" id="SSF52980">
    <property type="entry name" value="Restriction endonuclease-like"/>
    <property type="match status" value="1"/>
</dbReference>
<proteinExistence type="predicted"/>
<dbReference type="PANTHER" id="PTHR47962">
    <property type="entry name" value="ATP-DEPENDENT HELICASE LHR-RELATED-RELATED"/>
    <property type="match status" value="1"/>
</dbReference>
<dbReference type="InterPro" id="IPR014001">
    <property type="entry name" value="Helicase_ATP-bd"/>
</dbReference>
<reference evidence="7" key="1">
    <citation type="submission" date="2021-04" db="EMBL/GenBank/DDBJ databases">
        <title>Genome based classification of Actinospica acidithermotolerans sp. nov., an actinobacterium isolated from an Indonesian hot spring.</title>
        <authorList>
            <person name="Kusuma A.B."/>
            <person name="Putra K.E."/>
            <person name="Nafisah S."/>
            <person name="Loh J."/>
            <person name="Nouioui I."/>
            <person name="Goodfellow M."/>
        </authorList>
    </citation>
    <scope>NUCLEOTIDE SEQUENCE</scope>
    <source>
        <strain evidence="7">MGRD01-02</strain>
    </source>
</reference>
<dbReference type="CDD" id="cd17923">
    <property type="entry name" value="DEXHc_Hrq1-like"/>
    <property type="match status" value="1"/>
</dbReference>
<dbReference type="InterPro" id="IPR001650">
    <property type="entry name" value="Helicase_C-like"/>
</dbReference>
<dbReference type="SMART" id="SM00487">
    <property type="entry name" value="DEXDc"/>
    <property type="match status" value="1"/>
</dbReference>
<dbReference type="Gene3D" id="1.10.510.10">
    <property type="entry name" value="Transferase(Phosphotransferase) domain 1"/>
    <property type="match status" value="1"/>
</dbReference>
<dbReference type="InterPro" id="IPR000719">
    <property type="entry name" value="Prot_kinase_dom"/>
</dbReference>
<protein>
    <submittedName>
        <fullName evidence="7">Protein kinase</fullName>
    </submittedName>
</protein>
<name>A0A941E7T4_9ACTN</name>
<comment type="caution">
    <text evidence="7">The sequence shown here is derived from an EMBL/GenBank/DDBJ whole genome shotgun (WGS) entry which is preliminary data.</text>
</comment>